<sequence length="103" mass="12043">MNTFLERAGIIAKDGKHKHLLIQQEQTRKLHNTLVRLGIDLDRESIVELVQLQDSIDLWKRTNPTEVKQRGSLLAHLEREITERIQYQETKQAIIAAIKQDYT</sequence>
<gene>
    <name evidence="1" type="ORF">ORQ98_27105</name>
</gene>
<keyword evidence="2" id="KW-1185">Reference proteome</keyword>
<organism evidence="1 2">
    <name type="scientific">Spartinivicinus poritis</name>
    <dbReference type="NCBI Taxonomy" id="2994640"/>
    <lineage>
        <taxon>Bacteria</taxon>
        <taxon>Pseudomonadati</taxon>
        <taxon>Pseudomonadota</taxon>
        <taxon>Gammaproteobacteria</taxon>
        <taxon>Oceanospirillales</taxon>
        <taxon>Zooshikellaceae</taxon>
        <taxon>Spartinivicinus</taxon>
    </lineage>
</organism>
<name>A0ABT5UGY1_9GAMM</name>
<evidence type="ECO:0000313" key="1">
    <source>
        <dbReference type="EMBL" id="MDE1465636.1"/>
    </source>
</evidence>
<reference evidence="1 2" key="1">
    <citation type="submission" date="2022-11" db="EMBL/GenBank/DDBJ databases">
        <title>Spartinivicinus poritis sp. nov., isolated from scleractinian coral Porites lutea.</title>
        <authorList>
            <person name="Zhang G."/>
            <person name="Cai L."/>
            <person name="Wei Q."/>
        </authorList>
    </citation>
    <scope>NUCLEOTIDE SEQUENCE [LARGE SCALE GENOMIC DNA]</scope>
    <source>
        <strain evidence="1 2">A2-2</strain>
    </source>
</reference>
<accession>A0ABT5UGY1</accession>
<evidence type="ECO:0000313" key="2">
    <source>
        <dbReference type="Proteomes" id="UP001528823"/>
    </source>
</evidence>
<dbReference type="RefSeq" id="WP_274691940.1">
    <property type="nucleotide sequence ID" value="NZ_JAPMOU010000074.1"/>
</dbReference>
<dbReference type="Proteomes" id="UP001528823">
    <property type="component" value="Unassembled WGS sequence"/>
</dbReference>
<protein>
    <submittedName>
        <fullName evidence="1">Uncharacterized protein</fullName>
    </submittedName>
</protein>
<dbReference type="EMBL" id="JAPMOU010000074">
    <property type="protein sequence ID" value="MDE1465636.1"/>
    <property type="molecule type" value="Genomic_DNA"/>
</dbReference>
<proteinExistence type="predicted"/>
<comment type="caution">
    <text evidence="1">The sequence shown here is derived from an EMBL/GenBank/DDBJ whole genome shotgun (WGS) entry which is preliminary data.</text>
</comment>